<reference evidence="2" key="1">
    <citation type="journal article" date="2019" name="Int. J. Syst. Evol. Microbiol.">
        <title>The Global Catalogue of Microorganisms (GCM) 10K type strain sequencing project: providing services to taxonomists for standard genome sequencing and annotation.</title>
        <authorList>
            <consortium name="The Broad Institute Genomics Platform"/>
            <consortium name="The Broad Institute Genome Sequencing Center for Infectious Disease"/>
            <person name="Wu L."/>
            <person name="Ma J."/>
        </authorList>
    </citation>
    <scope>NUCLEOTIDE SEQUENCE [LARGE SCALE GENOMIC DNA]</scope>
    <source>
        <strain evidence="2">KCTC 42282</strain>
    </source>
</reference>
<dbReference type="EMBL" id="JBHRYC010000026">
    <property type="protein sequence ID" value="MFC3637037.1"/>
    <property type="molecule type" value="Genomic_DNA"/>
</dbReference>
<evidence type="ECO:0000313" key="2">
    <source>
        <dbReference type="Proteomes" id="UP001595704"/>
    </source>
</evidence>
<dbReference type="Proteomes" id="UP001595704">
    <property type="component" value="Unassembled WGS sequence"/>
</dbReference>
<gene>
    <name evidence="1" type="ORF">ACFONL_06520</name>
</gene>
<sequence length="68" mass="7877">MATWSQSDIDNLKKAIAEGVLEVRFADGRQVRYRSLKEMRETLDMMEDEVNPSAAPRQMATFAVHYRD</sequence>
<dbReference type="RefSeq" id="WP_191318034.1">
    <property type="nucleotide sequence ID" value="NZ_BNCG01000002.1"/>
</dbReference>
<organism evidence="1 2">
    <name type="scientific">Camelimonas fluminis</name>
    <dbReference type="NCBI Taxonomy" id="1576911"/>
    <lineage>
        <taxon>Bacteria</taxon>
        <taxon>Pseudomonadati</taxon>
        <taxon>Pseudomonadota</taxon>
        <taxon>Alphaproteobacteria</taxon>
        <taxon>Hyphomicrobiales</taxon>
        <taxon>Chelatococcaceae</taxon>
        <taxon>Camelimonas</taxon>
    </lineage>
</organism>
<protein>
    <submittedName>
        <fullName evidence="1">Phage head-tail joining protein</fullName>
    </submittedName>
</protein>
<keyword evidence="2" id="KW-1185">Reference proteome</keyword>
<evidence type="ECO:0000313" key="1">
    <source>
        <dbReference type="EMBL" id="MFC3637037.1"/>
    </source>
</evidence>
<dbReference type="NCBIfam" id="NF047331">
    <property type="entry name" value="phage_HTJ"/>
    <property type="match status" value="1"/>
</dbReference>
<name>A0ABV7UFW0_9HYPH</name>
<comment type="caution">
    <text evidence="1">The sequence shown here is derived from an EMBL/GenBank/DDBJ whole genome shotgun (WGS) entry which is preliminary data.</text>
</comment>
<proteinExistence type="predicted"/>
<accession>A0ABV7UFW0</accession>